<evidence type="ECO:0000256" key="1">
    <source>
        <dbReference type="SAM" id="MobiDB-lite"/>
    </source>
</evidence>
<dbReference type="AlphaFoldDB" id="A0A0F7RWE2"/>
<evidence type="ECO:0000313" key="2">
    <source>
        <dbReference type="EMBL" id="CDR99673.1"/>
    </source>
</evidence>
<dbReference type="EMBL" id="CCFA01001431">
    <property type="protein sequence ID" value="CDR99673.1"/>
    <property type="molecule type" value="Genomic_DNA"/>
</dbReference>
<reference evidence="3" key="1">
    <citation type="submission" date="2014-06" db="EMBL/GenBank/DDBJ databases">
        <authorList>
            <person name="Berkman P.J."/>
        </authorList>
    </citation>
    <scope>NUCLEOTIDE SEQUENCE [LARGE SCALE GENOMIC DNA]</scope>
</reference>
<name>A0A0F7RWE2_9BASI</name>
<accession>A0A0F7RWE2</accession>
<evidence type="ECO:0000313" key="3">
    <source>
        <dbReference type="Proteomes" id="UP000242770"/>
    </source>
</evidence>
<organism evidence="2 3">
    <name type="scientific">Sporisorium scitamineum</name>
    <dbReference type="NCBI Taxonomy" id="49012"/>
    <lineage>
        <taxon>Eukaryota</taxon>
        <taxon>Fungi</taxon>
        <taxon>Dikarya</taxon>
        <taxon>Basidiomycota</taxon>
        <taxon>Ustilaginomycotina</taxon>
        <taxon>Ustilaginomycetes</taxon>
        <taxon>Ustilaginales</taxon>
        <taxon>Ustilaginaceae</taxon>
        <taxon>Sporisorium</taxon>
    </lineage>
</organism>
<gene>
    <name evidence="2" type="primary">SSCI26670.1</name>
</gene>
<feature type="region of interest" description="Disordered" evidence="1">
    <location>
        <begin position="105"/>
        <end position="155"/>
    </location>
</feature>
<dbReference type="STRING" id="49012.A0A0F7RWE2"/>
<dbReference type="Proteomes" id="UP000242770">
    <property type="component" value="Unassembled WGS sequence"/>
</dbReference>
<proteinExistence type="predicted"/>
<keyword evidence="3" id="KW-1185">Reference proteome</keyword>
<feature type="compositionally biased region" description="Basic and acidic residues" evidence="1">
    <location>
        <begin position="110"/>
        <end position="124"/>
    </location>
</feature>
<protein>
    <submittedName>
        <fullName evidence="2">Uncharacterized protein</fullName>
    </submittedName>
</protein>
<sequence length="155" mass="16822">MCGCSAPFFSCPHIFSALCLSEIPFDCAPLYTRLRNISSLSSSLQQLSPSLTYINHHPYHLAAFRTTAKDVKIDESAKGDAPAPDVAAQKIKLGRRLSGKFGALFHKQPKKAEEKPAAEEKAEETAAPAEAAAAEEQEASPITEKNLPRRGCILR</sequence>